<feature type="compositionally biased region" description="Low complexity" evidence="1">
    <location>
        <begin position="118"/>
        <end position="133"/>
    </location>
</feature>
<keyword evidence="3" id="KW-1185">Reference proteome</keyword>
<organism evidence="2 3">
    <name type="scientific">Trypanosoma rangeli SC58</name>
    <dbReference type="NCBI Taxonomy" id="429131"/>
    <lineage>
        <taxon>Eukaryota</taxon>
        <taxon>Discoba</taxon>
        <taxon>Euglenozoa</taxon>
        <taxon>Kinetoplastea</taxon>
        <taxon>Metakinetoplastina</taxon>
        <taxon>Trypanosomatida</taxon>
        <taxon>Trypanosomatidae</taxon>
        <taxon>Trypanosoma</taxon>
        <taxon>Herpetosoma</taxon>
    </lineage>
</organism>
<dbReference type="OrthoDB" id="273557at2759"/>
<gene>
    <name evidence="2" type="ORF">TRSC58_06323</name>
</gene>
<reference evidence="2 3" key="1">
    <citation type="submission" date="2013-07" db="EMBL/GenBank/DDBJ databases">
        <authorList>
            <person name="Stoco P.H."/>
            <person name="Wagner G."/>
            <person name="Gerber A."/>
            <person name="Zaha A."/>
            <person name="Thompson C."/>
            <person name="Bartholomeu D.C."/>
            <person name="Luckemeyer D.D."/>
            <person name="Bahia D."/>
            <person name="Loreto E."/>
            <person name="Prestes E.B."/>
            <person name="Lima F.M."/>
            <person name="Rodrigues-Luiz G."/>
            <person name="Vallejo G.A."/>
            <person name="Filho J.F."/>
            <person name="Monteiro K.M."/>
            <person name="Tyler K.M."/>
            <person name="de Almeida L.G."/>
            <person name="Ortiz M.F."/>
            <person name="Siervo M.A."/>
            <person name="de Moraes M.H."/>
            <person name="Cunha O.L."/>
            <person name="Mendonca-Neto R."/>
            <person name="Silva R."/>
            <person name="Teixeira S.M."/>
            <person name="Murta S.M."/>
            <person name="Sincero T.C."/>
            <person name="Mendes T.A."/>
            <person name="Urmenyi T.P."/>
            <person name="Silva V.G."/>
            <person name="da Rocha W.D."/>
            <person name="Andersson B."/>
            <person name="Romanha A.J."/>
            <person name="Steindel M."/>
            <person name="de Vasconcelos A.T."/>
            <person name="Grisard E.C."/>
        </authorList>
    </citation>
    <scope>NUCLEOTIDE SEQUENCE [LARGE SCALE GENOMIC DNA]</scope>
    <source>
        <strain evidence="2 3">SC58</strain>
    </source>
</reference>
<proteinExistence type="predicted"/>
<evidence type="ECO:0000313" key="2">
    <source>
        <dbReference type="EMBL" id="ESL06009.1"/>
    </source>
</evidence>
<dbReference type="AlphaFoldDB" id="A0A061ITV4"/>
<feature type="compositionally biased region" description="Basic and acidic residues" evidence="1">
    <location>
        <begin position="134"/>
        <end position="146"/>
    </location>
</feature>
<evidence type="ECO:0000256" key="1">
    <source>
        <dbReference type="SAM" id="MobiDB-lite"/>
    </source>
</evidence>
<evidence type="ECO:0000313" key="3">
    <source>
        <dbReference type="Proteomes" id="UP000031737"/>
    </source>
</evidence>
<name>A0A061ITV4_TRYRA</name>
<dbReference type="Proteomes" id="UP000031737">
    <property type="component" value="Unassembled WGS sequence"/>
</dbReference>
<dbReference type="EMBL" id="AUPL01006323">
    <property type="protein sequence ID" value="ESL06009.1"/>
    <property type="molecule type" value="Genomic_DNA"/>
</dbReference>
<comment type="caution">
    <text evidence="2">The sequence shown here is derived from an EMBL/GenBank/DDBJ whole genome shotgun (WGS) entry which is preliminary data.</text>
</comment>
<sequence length="242" mass="26833">MLGRIGTTRGQLGGQHYYAETLTGQYLPLPPPVLHHYSSRLRECLGDIAMTPKVFEAMLHDEAFHRDVNSMYNREFVELLRGVGCEWLRMHAADTLSRAQQAESNSADIGHAEDADARVTATATADQKAPAANEKAEAEQESERKQETAMTFKSDDGCRGLHSTLLLLTVMGAPYRVVRDEGCLAMPCNIRFLLCRDPSVVYLGLLLNFTQLHLPDKALDCVAVMRVIAYGWGSSPSFEVVF</sequence>
<feature type="region of interest" description="Disordered" evidence="1">
    <location>
        <begin position="102"/>
        <end position="146"/>
    </location>
</feature>
<dbReference type="VEuPathDB" id="TriTrypDB:TRSC58_06323"/>
<protein>
    <submittedName>
        <fullName evidence="2">Uncharacterized protein</fullName>
    </submittedName>
</protein>
<accession>A0A061ITV4</accession>